<gene>
    <name evidence="13" type="ORF">E3P99_02871</name>
</gene>
<dbReference type="SUPFAM" id="SSF53254">
    <property type="entry name" value="Phosphoglycerate mutase-like"/>
    <property type="match status" value="1"/>
</dbReference>
<dbReference type="GO" id="GO:0005507">
    <property type="term" value="F:copper ion binding"/>
    <property type="evidence" value="ECO:0007669"/>
    <property type="project" value="UniProtKB-ARBA"/>
</dbReference>
<dbReference type="Gene3D" id="3.40.30.10">
    <property type="entry name" value="Glutaredoxin"/>
    <property type="match status" value="1"/>
</dbReference>
<keyword evidence="14" id="KW-1185">Reference proteome</keyword>
<comment type="similarity">
    <text evidence="2">Belongs to the SCO1/2 family.</text>
</comment>
<dbReference type="GO" id="GO:0016020">
    <property type="term" value="C:membrane"/>
    <property type="evidence" value="ECO:0007669"/>
    <property type="project" value="UniProtKB-SubCell"/>
</dbReference>
<keyword evidence="5" id="KW-0067">ATP-binding</keyword>
<dbReference type="CDD" id="cd07067">
    <property type="entry name" value="HP_PGM_like"/>
    <property type="match status" value="1"/>
</dbReference>
<dbReference type="EMBL" id="SPNW01000045">
    <property type="protein sequence ID" value="TIA87936.1"/>
    <property type="molecule type" value="Genomic_DNA"/>
</dbReference>
<dbReference type="InterPro" id="IPR013079">
    <property type="entry name" value="6Phosfructo_kin"/>
</dbReference>
<keyword evidence="6 11" id="KW-1133">Transmembrane helix</keyword>
<feature type="transmembrane region" description="Helical" evidence="11">
    <location>
        <begin position="819"/>
        <end position="841"/>
    </location>
</feature>
<dbReference type="CDD" id="cd02968">
    <property type="entry name" value="SCO"/>
    <property type="match status" value="1"/>
</dbReference>
<dbReference type="AlphaFoldDB" id="A0A4T0FMD6"/>
<dbReference type="SUPFAM" id="SSF52833">
    <property type="entry name" value="Thioredoxin-like"/>
    <property type="match status" value="1"/>
</dbReference>
<dbReference type="Pfam" id="PF13813">
    <property type="entry name" value="MBOAT_2"/>
    <property type="match status" value="1"/>
</dbReference>
<dbReference type="FunFam" id="3.40.30.10:FF:000013">
    <property type="entry name" value="Blast:Protein SCO1 homolog, mitochondrial"/>
    <property type="match status" value="1"/>
</dbReference>
<reference evidence="13 14" key="1">
    <citation type="submission" date="2019-03" db="EMBL/GenBank/DDBJ databases">
        <title>Sequencing 23 genomes of Wallemia ichthyophaga.</title>
        <authorList>
            <person name="Gostincar C."/>
        </authorList>
    </citation>
    <scope>NUCLEOTIDE SEQUENCE [LARGE SCALE GENOMIC DNA]</scope>
    <source>
        <strain evidence="13 14">EXF-5753</strain>
    </source>
</reference>
<protein>
    <recommendedName>
        <fullName evidence="12">Thioredoxin domain-containing protein</fullName>
    </recommendedName>
</protein>
<dbReference type="Gene3D" id="3.40.50.1240">
    <property type="entry name" value="Phosphoglycerate mutase-like"/>
    <property type="match status" value="1"/>
</dbReference>
<dbReference type="InterPro" id="IPR003094">
    <property type="entry name" value="6Pfruct_kin"/>
</dbReference>
<dbReference type="Pfam" id="PF02630">
    <property type="entry name" value="SCO1-SenC"/>
    <property type="match status" value="1"/>
</dbReference>
<dbReference type="InterPro" id="IPR003782">
    <property type="entry name" value="SCO1/SenC"/>
</dbReference>
<sequence>MFKYTNLVRRGAQSTSSACRRSPAASVRSIQSKTQQRDKAYVGPFNWISASLFIGTGLGLYWYFNKAKAEVEESKKRKVSESEKMGRPKIGGPFNLIDAKTENSVTHEDLLGRFSLVYFGFTNCPDICPDELDKMGSVVDKVDAKLGQIVQPVFISCDPARDTTAQTRKYLEGFHPRMLGLTGPWENVKAACKVYRVYFSTPPNISPTEDYLVDHSIFMYLMDPNGEFVEAFGKNTTAEQMADKVLQYTEAYAKSCAAPLYTTSSGKLWHQGNLLIVAVGLPARGKTHVSRSIERYIRWLGVKVGTFSLGDFRRSKLGRAKDLPADYFLPTGKSEETEKLRGRVVDELQDTIQDFFVKDGGQVAIYDANNGSAAGREQILKRFGSEGLGVHVIFLAETVEANIRNVKISSPDYDKWDSEKAVQDYWKRIRDHEDQYETVQESFPYVKIWNSGQRITVNKIEGYLQSRIVFYLMNIHNIPRTIYFARNGQSIVEHSYKADSDLAAAGWDYADQLADFILDKQRQKRKERGEPKSAKNERKFSVWTSTRRRSYHSAWPFVRLGYRVHERAQMSELNPGVLDGVGPEEFREQFPNDWHASLKAPYSFRAPRGESYHDLCVRLEPVIFELEREQSDVLIICHASVIRCLIAYLTGLPPSEIPNVEIPRGELIEMVPTAYGVHSRSFKFWEPKPTDPPPLVIRDGVLSPRVDSESSPMHTGPTQPFAQAVLEKAAEKMAVLSVPCAMTIKLLSTEGLQRLPLPQLPELDTSKPVAASWLQPLPYVAILASLLFLPLQLRRWIGIPVTVAIIVYPLVYLRQPDPVTAYMIGNAQIYALILTGSLLSVEIENRLVKLDENGKEKPPPQGLWERFKFFADLLSNPRGIHWKWARKIDKRNMEDETGKTKWQFISQRLPILLVHALILDGFETYLHTPPYDVLTLRPISAQPLAMQAFHLAFFGLVAFSAINAFNLFASILCVAVGASSPRDWPRFFNMYESWSIARLWSIGWHSIFKRTITFYGDSISSIFPKVAQIPIKLIIAFSLTGASHAMGAYVLAGLGHGQFYFFVIQSVGIVAEYVLLGNTLQQTPSTARRWLGYLYTAIFVGLTSRPFLDEFVSSGLCTPDMVPFSVTRGLLYGQWSV</sequence>
<evidence type="ECO:0000256" key="11">
    <source>
        <dbReference type="SAM" id="Phobius"/>
    </source>
</evidence>
<comment type="subcellular location">
    <subcellularLocation>
        <location evidence="1">Membrane</location>
        <topology evidence="1">Multi-pass membrane protein</topology>
    </subcellularLocation>
</comment>
<keyword evidence="9" id="KW-0479">Metal-binding</keyword>
<comment type="caution">
    <text evidence="13">The sequence shown here is derived from an EMBL/GenBank/DDBJ whole genome shotgun (WGS) entry which is preliminary data.</text>
</comment>
<dbReference type="GO" id="GO:0005829">
    <property type="term" value="C:cytosol"/>
    <property type="evidence" value="ECO:0007669"/>
    <property type="project" value="TreeGrafter"/>
</dbReference>
<feature type="binding site" evidence="9">
    <location>
        <position position="124"/>
    </location>
    <ligand>
        <name>Cu cation</name>
        <dbReference type="ChEBI" id="CHEBI:23378"/>
    </ligand>
</feature>
<dbReference type="Pfam" id="PF00300">
    <property type="entry name" value="His_Phos_1"/>
    <property type="match status" value="1"/>
</dbReference>
<dbReference type="InterPro" id="IPR013766">
    <property type="entry name" value="Thioredoxin_domain"/>
</dbReference>
<evidence type="ECO:0000259" key="12">
    <source>
        <dbReference type="PROSITE" id="PS51352"/>
    </source>
</evidence>
<evidence type="ECO:0000256" key="8">
    <source>
        <dbReference type="ARBA" id="ARBA00023136"/>
    </source>
</evidence>
<evidence type="ECO:0000256" key="9">
    <source>
        <dbReference type="PIRSR" id="PIRSR603782-1"/>
    </source>
</evidence>
<dbReference type="GO" id="GO:0006000">
    <property type="term" value="P:fructose metabolic process"/>
    <property type="evidence" value="ECO:0007669"/>
    <property type="project" value="InterPro"/>
</dbReference>
<feature type="transmembrane region" description="Helical" evidence="11">
    <location>
        <begin position="948"/>
        <end position="978"/>
    </location>
</feature>
<dbReference type="GO" id="GO:0004331">
    <property type="term" value="F:fructose-2,6-bisphosphate 2-phosphatase activity"/>
    <property type="evidence" value="ECO:0007669"/>
    <property type="project" value="TreeGrafter"/>
</dbReference>
<dbReference type="PROSITE" id="PS51352">
    <property type="entry name" value="THIOREDOXIN_2"/>
    <property type="match status" value="1"/>
</dbReference>
<dbReference type="InterPro" id="IPR032805">
    <property type="entry name" value="Wax_synthase_dom"/>
</dbReference>
<name>A0A4T0FMD6_9BASI</name>
<dbReference type="GO" id="GO:0005524">
    <property type="term" value="F:ATP binding"/>
    <property type="evidence" value="ECO:0007669"/>
    <property type="project" value="UniProtKB-KW"/>
</dbReference>
<evidence type="ECO:0000256" key="4">
    <source>
        <dbReference type="ARBA" id="ARBA00022741"/>
    </source>
</evidence>
<feature type="transmembrane region" description="Helical" evidence="11">
    <location>
        <begin position="796"/>
        <end position="813"/>
    </location>
</feature>
<evidence type="ECO:0000256" key="3">
    <source>
        <dbReference type="ARBA" id="ARBA00022692"/>
    </source>
</evidence>
<dbReference type="InterPro" id="IPR013078">
    <property type="entry name" value="His_Pase_superF_clade-1"/>
</dbReference>
<dbReference type="Gene3D" id="3.40.50.300">
    <property type="entry name" value="P-loop containing nucleotide triphosphate hydrolases"/>
    <property type="match status" value="1"/>
</dbReference>
<dbReference type="GO" id="GO:0006003">
    <property type="term" value="P:fructose 2,6-bisphosphate metabolic process"/>
    <property type="evidence" value="ECO:0007669"/>
    <property type="project" value="InterPro"/>
</dbReference>
<organism evidence="13 14">
    <name type="scientific">Wallemia hederae</name>
    <dbReference type="NCBI Taxonomy" id="1540922"/>
    <lineage>
        <taxon>Eukaryota</taxon>
        <taxon>Fungi</taxon>
        <taxon>Dikarya</taxon>
        <taxon>Basidiomycota</taxon>
        <taxon>Wallemiomycotina</taxon>
        <taxon>Wallemiomycetes</taxon>
        <taxon>Wallemiales</taxon>
        <taxon>Wallemiaceae</taxon>
        <taxon>Wallemia</taxon>
    </lineage>
</organism>
<dbReference type="InterPro" id="IPR027417">
    <property type="entry name" value="P-loop_NTPase"/>
</dbReference>
<dbReference type="SMART" id="SM00855">
    <property type="entry name" value="PGAM"/>
    <property type="match status" value="1"/>
</dbReference>
<evidence type="ECO:0000256" key="7">
    <source>
        <dbReference type="ARBA" id="ARBA00023008"/>
    </source>
</evidence>
<feature type="transmembrane region" description="Helical" evidence="11">
    <location>
        <begin position="1033"/>
        <end position="1052"/>
    </location>
</feature>
<evidence type="ECO:0000256" key="6">
    <source>
        <dbReference type="ARBA" id="ARBA00022989"/>
    </source>
</evidence>
<proteinExistence type="inferred from homology"/>
<evidence type="ECO:0000256" key="1">
    <source>
        <dbReference type="ARBA" id="ARBA00004141"/>
    </source>
</evidence>
<feature type="transmembrane region" description="Helical" evidence="11">
    <location>
        <begin position="45"/>
        <end position="64"/>
    </location>
</feature>
<dbReference type="PRINTS" id="PR00991">
    <property type="entry name" value="6PFRUCTKNASE"/>
</dbReference>
<feature type="disulfide bond" description="Redox-active" evidence="10">
    <location>
        <begin position="124"/>
        <end position="128"/>
    </location>
</feature>
<dbReference type="SUPFAM" id="SSF52540">
    <property type="entry name" value="P-loop containing nucleoside triphosphate hydrolases"/>
    <property type="match status" value="1"/>
</dbReference>
<evidence type="ECO:0000256" key="5">
    <source>
        <dbReference type="ARBA" id="ARBA00022840"/>
    </source>
</evidence>
<accession>A0A4T0FMD6</accession>
<dbReference type="OrthoDB" id="267323at2759"/>
<keyword evidence="7 9" id="KW-0186">Copper</keyword>
<dbReference type="InterPro" id="IPR029033">
    <property type="entry name" value="His_PPase_superfam"/>
</dbReference>
<dbReference type="Proteomes" id="UP000310189">
    <property type="component" value="Unassembled WGS sequence"/>
</dbReference>
<feature type="transmembrane region" description="Helical" evidence="11">
    <location>
        <begin position="1090"/>
        <end position="1108"/>
    </location>
</feature>
<feature type="transmembrane region" description="Helical" evidence="11">
    <location>
        <begin position="770"/>
        <end position="789"/>
    </location>
</feature>
<feature type="binding site" evidence="9">
    <location>
        <position position="215"/>
    </location>
    <ligand>
        <name>Cu cation</name>
        <dbReference type="ChEBI" id="CHEBI:23378"/>
    </ligand>
</feature>
<evidence type="ECO:0000313" key="14">
    <source>
        <dbReference type="Proteomes" id="UP000310189"/>
    </source>
</evidence>
<feature type="binding site" evidence="9">
    <location>
        <position position="128"/>
    </location>
    <ligand>
        <name>Cu cation</name>
        <dbReference type="ChEBI" id="CHEBI:23378"/>
    </ligand>
</feature>
<dbReference type="GO" id="GO:0003873">
    <property type="term" value="F:6-phosphofructo-2-kinase activity"/>
    <property type="evidence" value="ECO:0007669"/>
    <property type="project" value="InterPro"/>
</dbReference>
<dbReference type="InterPro" id="IPR036249">
    <property type="entry name" value="Thioredoxin-like_sf"/>
</dbReference>
<evidence type="ECO:0000256" key="10">
    <source>
        <dbReference type="PIRSR" id="PIRSR603782-2"/>
    </source>
</evidence>
<dbReference type="PANTHER" id="PTHR10606">
    <property type="entry name" value="6-PHOSPHOFRUCTO-2-KINASE/FRUCTOSE-2,6-BISPHOSPHATASE"/>
    <property type="match status" value="1"/>
</dbReference>
<feature type="transmembrane region" description="Helical" evidence="11">
    <location>
        <begin position="909"/>
        <end position="928"/>
    </location>
</feature>
<keyword evidence="10" id="KW-1015">Disulfide bond</keyword>
<dbReference type="Pfam" id="PF01591">
    <property type="entry name" value="6PF2K"/>
    <property type="match status" value="1"/>
</dbReference>
<keyword evidence="3 11" id="KW-0812">Transmembrane</keyword>
<keyword evidence="4" id="KW-0547">Nucleotide-binding</keyword>
<keyword evidence="8 11" id="KW-0472">Membrane</keyword>
<feature type="transmembrane region" description="Helical" evidence="11">
    <location>
        <begin position="1058"/>
        <end position="1078"/>
    </location>
</feature>
<evidence type="ECO:0000313" key="13">
    <source>
        <dbReference type="EMBL" id="TIA87936.1"/>
    </source>
</evidence>
<evidence type="ECO:0000256" key="2">
    <source>
        <dbReference type="ARBA" id="ARBA00010996"/>
    </source>
</evidence>
<feature type="domain" description="Thioredoxin" evidence="12">
    <location>
        <begin position="88"/>
        <end position="254"/>
    </location>
</feature>
<dbReference type="PANTHER" id="PTHR10606:SF39">
    <property type="entry name" value="6-PHOSPHOFRUCTO-2-KINASE_FRUCTOSE-2,6-BISPHOSPHATASE YLR345W-RELATED"/>
    <property type="match status" value="1"/>
</dbReference>